<dbReference type="InterPro" id="IPR033932">
    <property type="entry name" value="YtcJ-like"/>
</dbReference>
<proteinExistence type="predicted"/>
<keyword evidence="1" id="KW-0732">Signal</keyword>
<dbReference type="EMBL" id="LSBJ02000007">
    <property type="protein sequence ID" value="OAQ61975.1"/>
    <property type="molecule type" value="Genomic_DNA"/>
</dbReference>
<dbReference type="CDD" id="cd01300">
    <property type="entry name" value="YtcJ_like"/>
    <property type="match status" value="1"/>
</dbReference>
<evidence type="ECO:0000313" key="3">
    <source>
        <dbReference type="EMBL" id="OAQ61975.1"/>
    </source>
</evidence>
<dbReference type="KEGG" id="pchm:VFPPC_14208"/>
<evidence type="ECO:0000259" key="2">
    <source>
        <dbReference type="Pfam" id="PF07969"/>
    </source>
</evidence>
<dbReference type="Gene3D" id="3.20.20.140">
    <property type="entry name" value="Metal-dependent hydrolases"/>
    <property type="match status" value="1"/>
</dbReference>
<feature type="domain" description="Amidohydrolase 3" evidence="2">
    <location>
        <begin position="97"/>
        <end position="584"/>
    </location>
</feature>
<dbReference type="Gene3D" id="3.10.310.70">
    <property type="match status" value="1"/>
</dbReference>
<dbReference type="SUPFAM" id="SSF51556">
    <property type="entry name" value="Metallo-dependent hydrolases"/>
    <property type="match status" value="1"/>
</dbReference>
<dbReference type="Proteomes" id="UP000078397">
    <property type="component" value="Unassembled WGS sequence"/>
</dbReference>
<keyword evidence="4" id="KW-1185">Reference proteome</keyword>
<sequence>MTSQPQSTGRMFATPLPRWGFILSVMAVALAVAMRLQQQPITDAADAKTYCYKAVRTHDKNQATASCFSVQNGVFNRVWAESDDSESVVSQDKAIDGYVIPGLWDGHGHLMAYGEFLHSVDLFGAKSLSEAKDRIKVYLKKNPEAGTKDQWVRGVGWDQDVYGRMPTAADIEEDPALKGIYMMLDRIDVHCTWVSQSVLDLLPADLPDIPGGEIIRDPGMGVFCDNAMDYVVKRWPKPDSKKKAMAVKSALAKLNEVGLVGMHDASSLPEDIRIYTDMSKTEDWTLRVYSMLECSKRNTYCPSESVKIDNPNSMFTVRAVKLFADGALGSWGSAMLAPYADHPWTSGTLLINATTLTSVTKSWASKGYQVNIHAIGDLANRNAVDAFVAALKQQCPDATTDADLANCQRTHRFRIEHTQIMHPDDQARLHALGIIPSIQPTHATSDMKYALDRLGPERTDTEAYRMRSFLDANPILGSDFPVEPPNPFHGIYAAVTRKNPATGLGVNGSHKGWHTDEALSLDQALWGFTGATAYGAFLEDKAGQIKQGAFADWLVLDKPIESLDIEQLRTLKVKETWVAGKRVYARDE</sequence>
<dbReference type="Pfam" id="PF07969">
    <property type="entry name" value="Amidohydro_3"/>
    <property type="match status" value="1"/>
</dbReference>
<evidence type="ECO:0000313" key="4">
    <source>
        <dbReference type="Proteomes" id="UP000078397"/>
    </source>
</evidence>
<dbReference type="GO" id="GO:0016810">
    <property type="term" value="F:hydrolase activity, acting on carbon-nitrogen (but not peptide) bonds"/>
    <property type="evidence" value="ECO:0007669"/>
    <property type="project" value="InterPro"/>
</dbReference>
<feature type="chain" id="PRO_5008101401" evidence="1">
    <location>
        <begin position="32"/>
        <end position="588"/>
    </location>
</feature>
<dbReference type="RefSeq" id="XP_018139679.1">
    <property type="nucleotide sequence ID" value="XM_018291977.1"/>
</dbReference>
<dbReference type="AlphaFoldDB" id="A0A179F8Y8"/>
<name>A0A179F8Y8_METCM</name>
<dbReference type="GeneID" id="28855971"/>
<reference evidence="3 4" key="1">
    <citation type="journal article" date="2016" name="PLoS Pathog.">
        <title>Biosynthesis of antibiotic leucinostatins in bio-control fungus Purpureocillium lilacinum and their inhibition on phytophthora revealed by genome mining.</title>
        <authorList>
            <person name="Wang G."/>
            <person name="Liu Z."/>
            <person name="Lin R."/>
            <person name="Li E."/>
            <person name="Mao Z."/>
            <person name="Ling J."/>
            <person name="Yang Y."/>
            <person name="Yin W.B."/>
            <person name="Xie B."/>
        </authorList>
    </citation>
    <scope>NUCLEOTIDE SEQUENCE [LARGE SCALE GENOMIC DNA]</scope>
    <source>
        <strain evidence="3">170</strain>
    </source>
</reference>
<organism evidence="3 4">
    <name type="scientific">Pochonia chlamydosporia 170</name>
    <dbReference type="NCBI Taxonomy" id="1380566"/>
    <lineage>
        <taxon>Eukaryota</taxon>
        <taxon>Fungi</taxon>
        <taxon>Dikarya</taxon>
        <taxon>Ascomycota</taxon>
        <taxon>Pezizomycotina</taxon>
        <taxon>Sordariomycetes</taxon>
        <taxon>Hypocreomycetidae</taxon>
        <taxon>Hypocreales</taxon>
        <taxon>Clavicipitaceae</taxon>
        <taxon>Pochonia</taxon>
    </lineage>
</organism>
<dbReference type="InterPro" id="IPR013108">
    <property type="entry name" value="Amidohydro_3"/>
</dbReference>
<protein>
    <submittedName>
        <fullName evidence="3">Amidohydrolase 3</fullName>
    </submittedName>
</protein>
<gene>
    <name evidence="3" type="ORF">VFPPC_14208</name>
</gene>
<evidence type="ECO:0000256" key="1">
    <source>
        <dbReference type="SAM" id="SignalP"/>
    </source>
</evidence>
<dbReference type="Gene3D" id="2.30.40.10">
    <property type="entry name" value="Urease, subunit C, domain 1"/>
    <property type="match status" value="1"/>
</dbReference>
<accession>A0A179F8Y8</accession>
<dbReference type="InterPro" id="IPR032466">
    <property type="entry name" value="Metal_Hydrolase"/>
</dbReference>
<comment type="caution">
    <text evidence="3">The sequence shown here is derived from an EMBL/GenBank/DDBJ whole genome shotgun (WGS) entry which is preliminary data.</text>
</comment>
<dbReference type="InterPro" id="IPR011059">
    <property type="entry name" value="Metal-dep_hydrolase_composite"/>
</dbReference>
<dbReference type="PANTHER" id="PTHR22642">
    <property type="entry name" value="IMIDAZOLONEPROPIONASE"/>
    <property type="match status" value="1"/>
</dbReference>
<dbReference type="STRING" id="1380566.A0A179F8Y8"/>
<dbReference type="PANTHER" id="PTHR22642:SF2">
    <property type="entry name" value="PROTEIN LONG AFTER FAR-RED 3"/>
    <property type="match status" value="1"/>
</dbReference>
<feature type="signal peptide" evidence="1">
    <location>
        <begin position="1"/>
        <end position="31"/>
    </location>
</feature>
<dbReference type="OrthoDB" id="3501663at2759"/>